<dbReference type="Proteomes" id="UP001642540">
    <property type="component" value="Unassembled WGS sequence"/>
</dbReference>
<feature type="region of interest" description="Disordered" evidence="1">
    <location>
        <begin position="65"/>
        <end position="88"/>
    </location>
</feature>
<accession>A0ABP1RPW4</accession>
<comment type="caution">
    <text evidence="2">The sequence shown here is derived from an EMBL/GenBank/DDBJ whole genome shotgun (WGS) entry which is preliminary data.</text>
</comment>
<feature type="region of interest" description="Disordered" evidence="1">
    <location>
        <begin position="27"/>
        <end position="53"/>
    </location>
</feature>
<keyword evidence="3" id="KW-1185">Reference proteome</keyword>
<feature type="compositionally biased region" description="Polar residues" evidence="1">
    <location>
        <begin position="140"/>
        <end position="165"/>
    </location>
</feature>
<evidence type="ECO:0000256" key="1">
    <source>
        <dbReference type="SAM" id="MobiDB-lite"/>
    </source>
</evidence>
<evidence type="ECO:0000313" key="2">
    <source>
        <dbReference type="EMBL" id="CAL8132610.1"/>
    </source>
</evidence>
<name>A0ABP1RPW4_9HEXA</name>
<feature type="compositionally biased region" description="Basic and acidic residues" evidence="1">
    <location>
        <begin position="77"/>
        <end position="88"/>
    </location>
</feature>
<feature type="compositionally biased region" description="Basic and acidic residues" evidence="1">
    <location>
        <begin position="31"/>
        <end position="40"/>
    </location>
</feature>
<proteinExistence type="predicted"/>
<sequence length="176" mass="18917">MLNQKQAKVPWMRTSVLQRLCPAASTVGSYDSKESSDSRNRSPSPYYLSGLNKHNPNPLFKELITDPNKSTSGSEFRASEVGKKTEYSRRITSKLRKPLREIESDLNSCQLAKTGSEISVDGVTAALLLGTGDGIGVGNSGTRHSLSSPVIISKAEGNSGNNVNAKNDGDHDHATK</sequence>
<feature type="region of interest" description="Disordered" evidence="1">
    <location>
        <begin position="136"/>
        <end position="176"/>
    </location>
</feature>
<dbReference type="EMBL" id="CAXLJM020000093">
    <property type="protein sequence ID" value="CAL8132610.1"/>
    <property type="molecule type" value="Genomic_DNA"/>
</dbReference>
<reference evidence="2 3" key="1">
    <citation type="submission" date="2024-08" db="EMBL/GenBank/DDBJ databases">
        <authorList>
            <person name="Cucini C."/>
            <person name="Frati F."/>
        </authorList>
    </citation>
    <scope>NUCLEOTIDE SEQUENCE [LARGE SCALE GENOMIC DNA]</scope>
</reference>
<protein>
    <submittedName>
        <fullName evidence="2">Uncharacterized protein</fullName>
    </submittedName>
</protein>
<gene>
    <name evidence="2" type="ORF">ODALV1_LOCUS24676</name>
</gene>
<feature type="compositionally biased region" description="Basic and acidic residues" evidence="1">
    <location>
        <begin position="167"/>
        <end position="176"/>
    </location>
</feature>
<evidence type="ECO:0000313" key="3">
    <source>
        <dbReference type="Proteomes" id="UP001642540"/>
    </source>
</evidence>
<organism evidence="2 3">
    <name type="scientific">Orchesella dallaii</name>
    <dbReference type="NCBI Taxonomy" id="48710"/>
    <lineage>
        <taxon>Eukaryota</taxon>
        <taxon>Metazoa</taxon>
        <taxon>Ecdysozoa</taxon>
        <taxon>Arthropoda</taxon>
        <taxon>Hexapoda</taxon>
        <taxon>Collembola</taxon>
        <taxon>Entomobryomorpha</taxon>
        <taxon>Entomobryoidea</taxon>
        <taxon>Orchesellidae</taxon>
        <taxon>Orchesellinae</taxon>
        <taxon>Orchesella</taxon>
    </lineage>
</organism>